<dbReference type="GO" id="GO:0045893">
    <property type="term" value="P:positive regulation of DNA-templated transcription"/>
    <property type="evidence" value="ECO:0007669"/>
    <property type="project" value="TreeGrafter"/>
</dbReference>
<sequence>MDFSNIMNTDDDANGNRRQNGFQFGNSTPIFGVPSKHAQDVPPTSSLNNIFSNTDSSVDQRLKEEVNFSFEQNPMKDEDIQDHDVENVVDDSRTFHLDGAPIPSGGVKTWSESNRTLFFKTNPVSIDGITWVCSKEWTKGDRAFDVEKQLFPTEVPGYPATEEYKQLVVDSYGVMTEFVRTQDQMPHTREWEEMTKEYIDKYVNLLTQYTNNTIDENLLDALSIGLCFNVVCFTPSFIHDISKPFLEWVNTVDPGWPVEDTREVIQTNPPTEHPSFWNYIHHLTIRGLSETAASVLKSAYGSHLDTDVAECFDYAIQLFRSYPEADGTKYSFRQWRESCLAAKLKASEISTIEWRIEVQKMFEIMSGDVDAILSTAATWYEAVGAMLKYREPKRSRLFEYYEQTTALLPPDYTVAWEAGCASVLAGNYLQAIQKVESLDLCTAATLTQFCKQRGLLDRYVEISKQQQGQQGIAEWLLLQHAQQCLSTKELMGIGVELLRDIGTYQAIQIIGEALPRLIGTDVDEIEWAVGVAAELGLEETERSINKATARMFLSRQAHLDAFVAFERAGDVTGLSVHCWKLFEECLTTQHMPIDDITALAISENNDLEISPLIRECISPCAVLAGFIQNIQSATPSSAAKYITALLQFPYLPSKYIGILIAMTIPLLSRDRPRIFKVPDLISIMTAVDSWENGDKDEFNSGMALLEHSLAIAPSGTSPYDWRSQFQVGVAGQRVIQTARIRLAKEMSRAYLEGA</sequence>
<evidence type="ECO:0000256" key="5">
    <source>
        <dbReference type="ARBA" id="ARBA00022927"/>
    </source>
</evidence>
<keyword evidence="7 9" id="KW-0906">Nuclear pore complex</keyword>
<proteinExistence type="inferred from homology"/>
<evidence type="ECO:0000313" key="11">
    <source>
        <dbReference type="EMBL" id="KAA8916655.1"/>
    </source>
</evidence>
<keyword evidence="3 9" id="KW-0813">Transport</keyword>
<dbReference type="Proteomes" id="UP000761534">
    <property type="component" value="Unassembled WGS sequence"/>
</dbReference>
<keyword evidence="4 9" id="KW-0509">mRNA transport</keyword>
<evidence type="ECO:0000256" key="3">
    <source>
        <dbReference type="ARBA" id="ARBA00022448"/>
    </source>
</evidence>
<dbReference type="GO" id="GO:0006406">
    <property type="term" value="P:mRNA export from nucleus"/>
    <property type="evidence" value="ECO:0007669"/>
    <property type="project" value="TreeGrafter"/>
</dbReference>
<feature type="compositionally biased region" description="Polar residues" evidence="10">
    <location>
        <begin position="42"/>
        <end position="57"/>
    </location>
</feature>
<dbReference type="GO" id="GO:0006606">
    <property type="term" value="P:protein import into nucleus"/>
    <property type="evidence" value="ECO:0007669"/>
    <property type="project" value="TreeGrafter"/>
</dbReference>
<comment type="similarity">
    <text evidence="2 9">Belongs to the nucleoporin Nup85 family.</text>
</comment>
<dbReference type="PANTHER" id="PTHR13373">
    <property type="entry name" value="FROUNT PROTEIN-RELATED"/>
    <property type="match status" value="1"/>
</dbReference>
<evidence type="ECO:0000256" key="10">
    <source>
        <dbReference type="SAM" id="MobiDB-lite"/>
    </source>
</evidence>
<evidence type="ECO:0000256" key="7">
    <source>
        <dbReference type="ARBA" id="ARBA00023132"/>
    </source>
</evidence>
<reference evidence="11" key="1">
    <citation type="journal article" date="2019" name="G3 (Bethesda)">
        <title>Genome Assemblies of Two Rare Opportunistic Yeast Pathogens: Diutina rugosa (syn. Candida rugosa) and Trichomonascus ciferrii (syn. Candida ciferrii).</title>
        <authorList>
            <person name="Mixao V."/>
            <person name="Saus E."/>
            <person name="Hansen A.P."/>
            <person name="Lass-Florl C."/>
            <person name="Gabaldon T."/>
        </authorList>
    </citation>
    <scope>NUCLEOTIDE SEQUENCE</scope>
    <source>
        <strain evidence="11">CBS 4856</strain>
    </source>
</reference>
<evidence type="ECO:0000313" key="12">
    <source>
        <dbReference type="Proteomes" id="UP000761534"/>
    </source>
</evidence>
<dbReference type="GO" id="GO:0017056">
    <property type="term" value="F:structural constituent of nuclear pore"/>
    <property type="evidence" value="ECO:0007669"/>
    <property type="project" value="TreeGrafter"/>
</dbReference>
<evidence type="ECO:0000256" key="9">
    <source>
        <dbReference type="RuleBase" id="RU365073"/>
    </source>
</evidence>
<dbReference type="EMBL" id="SWFS01000091">
    <property type="protein sequence ID" value="KAA8916655.1"/>
    <property type="molecule type" value="Genomic_DNA"/>
</dbReference>
<evidence type="ECO:0000256" key="4">
    <source>
        <dbReference type="ARBA" id="ARBA00022816"/>
    </source>
</evidence>
<dbReference type="PANTHER" id="PTHR13373:SF21">
    <property type="entry name" value="NUCLEAR PORE COMPLEX PROTEIN NUP85"/>
    <property type="match status" value="1"/>
</dbReference>
<comment type="subunit">
    <text evidence="9">Component of the nuclear pore complex (NPC).</text>
</comment>
<organism evidence="11 12">
    <name type="scientific">Trichomonascus ciferrii</name>
    <dbReference type="NCBI Taxonomy" id="44093"/>
    <lineage>
        <taxon>Eukaryota</taxon>
        <taxon>Fungi</taxon>
        <taxon>Dikarya</taxon>
        <taxon>Ascomycota</taxon>
        <taxon>Saccharomycotina</taxon>
        <taxon>Dipodascomycetes</taxon>
        <taxon>Dipodascales</taxon>
        <taxon>Trichomonascaceae</taxon>
        <taxon>Trichomonascus</taxon>
        <taxon>Trichomonascus ciferrii complex</taxon>
    </lineage>
</organism>
<dbReference type="Pfam" id="PF07575">
    <property type="entry name" value="Nucleopor_Nup85"/>
    <property type="match status" value="1"/>
</dbReference>
<comment type="function">
    <text evidence="9">Functions as a component of the nuclear pore complex (NPC).</text>
</comment>
<dbReference type="AlphaFoldDB" id="A0A642VCK0"/>
<keyword evidence="8 9" id="KW-0539">Nucleus</keyword>
<dbReference type="OrthoDB" id="17644at2759"/>
<name>A0A642VCK0_9ASCO</name>
<protein>
    <recommendedName>
        <fullName evidence="9">Nuclear pore complex protein Nup85</fullName>
    </recommendedName>
</protein>
<evidence type="ECO:0000256" key="6">
    <source>
        <dbReference type="ARBA" id="ARBA00023010"/>
    </source>
</evidence>
<evidence type="ECO:0000256" key="8">
    <source>
        <dbReference type="ARBA" id="ARBA00023242"/>
    </source>
</evidence>
<keyword evidence="9" id="KW-0472">Membrane</keyword>
<dbReference type="GO" id="GO:0031080">
    <property type="term" value="C:nuclear pore outer ring"/>
    <property type="evidence" value="ECO:0007669"/>
    <property type="project" value="TreeGrafter"/>
</dbReference>
<keyword evidence="12" id="KW-1185">Reference proteome</keyword>
<dbReference type="InterPro" id="IPR011502">
    <property type="entry name" value="Nucleoporin_Nup85"/>
</dbReference>
<comment type="caution">
    <text evidence="11">The sequence shown here is derived from an EMBL/GenBank/DDBJ whole genome shotgun (WGS) entry which is preliminary data.</text>
</comment>
<feature type="region of interest" description="Disordered" evidence="10">
    <location>
        <begin position="1"/>
        <end position="58"/>
    </location>
</feature>
<comment type="subcellular location">
    <subcellularLocation>
        <location evidence="1 9">Nucleus</location>
        <location evidence="1 9">Nuclear pore complex</location>
    </subcellularLocation>
</comment>
<evidence type="ECO:0000256" key="2">
    <source>
        <dbReference type="ARBA" id="ARBA00005573"/>
    </source>
</evidence>
<evidence type="ECO:0000256" key="1">
    <source>
        <dbReference type="ARBA" id="ARBA00004567"/>
    </source>
</evidence>
<dbReference type="GO" id="GO:0031965">
    <property type="term" value="C:nuclear membrane"/>
    <property type="evidence" value="ECO:0007669"/>
    <property type="project" value="UniProtKB-UniRule"/>
</dbReference>
<feature type="compositionally biased region" description="Polar residues" evidence="10">
    <location>
        <begin position="16"/>
        <end position="29"/>
    </location>
</feature>
<accession>A0A642VCK0</accession>
<dbReference type="VEuPathDB" id="FungiDB:TRICI_001181"/>
<keyword evidence="5 9" id="KW-0653">Protein transport</keyword>
<gene>
    <name evidence="11" type="ORF">TRICI_001181</name>
</gene>
<keyword evidence="6 9" id="KW-0811">Translocation</keyword>